<evidence type="ECO:0000256" key="7">
    <source>
        <dbReference type="ARBA" id="ARBA00022729"/>
    </source>
</evidence>
<evidence type="ECO:0000313" key="19">
    <source>
        <dbReference type="Proteomes" id="UP001434883"/>
    </source>
</evidence>
<comment type="function">
    <text evidence="15">Cytokine that in its homotrimeric form binds to TNFRSF1A/TNFR1, TNFRSF1B/TNFBR and TNFRSF14/HVEM. In its heterotrimeric form with LTB binds to TNFRSF3/LTBR. Lymphotoxin is produced by lymphocytes and is cytotoxic for a wide range of tumor cells in vitro and in vivo.</text>
</comment>
<evidence type="ECO:0000256" key="6">
    <source>
        <dbReference type="ARBA" id="ARBA00022692"/>
    </source>
</evidence>
<dbReference type="PANTHER" id="PTHR11471:SF23">
    <property type="entry name" value="TUMOR NECROSIS FACTOR"/>
    <property type="match status" value="1"/>
</dbReference>
<dbReference type="InterPro" id="IPR006052">
    <property type="entry name" value="TNF_dom"/>
</dbReference>
<comment type="subunit">
    <text evidence="16">Homotrimer, and heterotrimer of either two LTB and one LTA subunits or (less prevalent) two LTA and one LTB subunits. Interacts with TNFRSF14.</text>
</comment>
<gene>
    <name evidence="18" type="ORF">XENOCAPTIV_030858</name>
</gene>
<keyword evidence="9" id="KW-1133">Transmembrane helix</keyword>
<dbReference type="Pfam" id="PF00229">
    <property type="entry name" value="TNF"/>
    <property type="match status" value="1"/>
</dbReference>
<evidence type="ECO:0000256" key="12">
    <source>
        <dbReference type="ARBA" id="ARBA00029751"/>
    </source>
</evidence>
<proteinExistence type="inferred from homology"/>
<comment type="subcellular location">
    <subcellularLocation>
        <location evidence="1">Membrane</location>
        <topology evidence="1">Single-pass type II membrane protein</topology>
    </subcellularLocation>
</comment>
<keyword evidence="7" id="KW-0732">Signal</keyword>
<evidence type="ECO:0000256" key="8">
    <source>
        <dbReference type="ARBA" id="ARBA00022968"/>
    </source>
</evidence>
<keyword evidence="19" id="KW-1185">Reference proteome</keyword>
<dbReference type="InterPro" id="IPR008983">
    <property type="entry name" value="Tumour_necrosis_fac-like_dom"/>
</dbReference>
<keyword evidence="5" id="KW-0202">Cytokine</keyword>
<sequence length="306" mass="34148">MIAVKWRDAVGQAFAQGGLRLYNNTIIIPQSGLYFVYSQASFSVSCSKNTEGAWPSMALSHRIWRASNSIGQKVSLMSGVRSACQNVQEDDMRSGHSCYSTIYLGAVFQLNKGDKLETETNQLPELDTEEGKTFFGVTVRTVVTCMTCHSCALLPNKVNVTGRGWMSWRRRAAGSDCPRWGWGSPEEEAGTWDRSGMQAAEHCVRKWISNLLKHESKKPESSCQRHPGPPSVQWACVSYVCCIFTSWMIFCSSLFSRSSCLDFSSSLLLVDDPVFRVSCCSDCHSPRVMRRRICTAGKEEVNQEAN</sequence>
<dbReference type="Gene3D" id="2.60.120.40">
    <property type="match status" value="1"/>
</dbReference>
<evidence type="ECO:0000256" key="13">
    <source>
        <dbReference type="ARBA" id="ARBA00033253"/>
    </source>
</evidence>
<dbReference type="PRINTS" id="PR01234">
    <property type="entry name" value="TNECROSISFCT"/>
</dbReference>
<dbReference type="SMART" id="SM00207">
    <property type="entry name" value="TNF"/>
    <property type="match status" value="1"/>
</dbReference>
<keyword evidence="6" id="KW-0812">Transmembrane</keyword>
<evidence type="ECO:0000256" key="16">
    <source>
        <dbReference type="ARBA" id="ARBA00046860"/>
    </source>
</evidence>
<dbReference type="PRINTS" id="PR01236">
    <property type="entry name" value="TNFBETA"/>
</dbReference>
<keyword evidence="10" id="KW-0472">Membrane</keyword>
<organism evidence="18 19">
    <name type="scientific">Xenoophorus captivus</name>
    <dbReference type="NCBI Taxonomy" id="1517983"/>
    <lineage>
        <taxon>Eukaryota</taxon>
        <taxon>Metazoa</taxon>
        <taxon>Chordata</taxon>
        <taxon>Craniata</taxon>
        <taxon>Vertebrata</taxon>
        <taxon>Euteleostomi</taxon>
        <taxon>Actinopterygii</taxon>
        <taxon>Neopterygii</taxon>
        <taxon>Teleostei</taxon>
        <taxon>Neoteleostei</taxon>
        <taxon>Acanthomorphata</taxon>
        <taxon>Ovalentaria</taxon>
        <taxon>Atherinomorphae</taxon>
        <taxon>Cyprinodontiformes</taxon>
        <taxon>Goodeidae</taxon>
        <taxon>Xenoophorus</taxon>
    </lineage>
</organism>
<dbReference type="PROSITE" id="PS50049">
    <property type="entry name" value="THD_2"/>
    <property type="match status" value="1"/>
</dbReference>
<dbReference type="PANTHER" id="PTHR11471">
    <property type="entry name" value="TUMOR NECROSIS FACTOR FAMILY MEMBER"/>
    <property type="match status" value="1"/>
</dbReference>
<dbReference type="SUPFAM" id="SSF49842">
    <property type="entry name" value="TNF-like"/>
    <property type="match status" value="1"/>
</dbReference>
<evidence type="ECO:0000256" key="2">
    <source>
        <dbReference type="ARBA" id="ARBA00008670"/>
    </source>
</evidence>
<dbReference type="EMBL" id="JAHRIN010000978">
    <property type="protein sequence ID" value="MEQ2191603.1"/>
    <property type="molecule type" value="Genomic_DNA"/>
</dbReference>
<evidence type="ECO:0000256" key="3">
    <source>
        <dbReference type="ARBA" id="ARBA00013893"/>
    </source>
</evidence>
<evidence type="ECO:0000256" key="9">
    <source>
        <dbReference type="ARBA" id="ARBA00022989"/>
    </source>
</evidence>
<evidence type="ECO:0000256" key="11">
    <source>
        <dbReference type="ARBA" id="ARBA00023157"/>
    </source>
</evidence>
<evidence type="ECO:0000313" key="18">
    <source>
        <dbReference type="EMBL" id="MEQ2191603.1"/>
    </source>
</evidence>
<dbReference type="CDD" id="cd00184">
    <property type="entry name" value="TNF"/>
    <property type="match status" value="1"/>
</dbReference>
<accession>A0ABV0Q7P9</accession>
<comment type="similarity">
    <text evidence="2">Belongs to the tumor necrosis factor family.</text>
</comment>
<evidence type="ECO:0000256" key="4">
    <source>
        <dbReference type="ARBA" id="ARBA00018403"/>
    </source>
</evidence>
<evidence type="ECO:0000259" key="17">
    <source>
        <dbReference type="PROSITE" id="PS50049"/>
    </source>
</evidence>
<protein>
    <recommendedName>
        <fullName evidence="4">Lymphotoxin-alpha</fullName>
    </recommendedName>
    <alternativeName>
        <fullName evidence="12">TNF-alpha</fullName>
    </alternativeName>
    <alternativeName>
        <fullName evidence="13">TNF-beta</fullName>
    </alternativeName>
    <alternativeName>
        <fullName evidence="3">Tumor necrosis factor</fullName>
    </alternativeName>
    <alternativeName>
        <fullName evidence="14">Tumor necrosis factor ligand superfamily member 1</fullName>
    </alternativeName>
</protein>
<evidence type="ECO:0000256" key="15">
    <source>
        <dbReference type="ARBA" id="ARBA00046146"/>
    </source>
</evidence>
<keyword evidence="11" id="KW-1015">Disulfide bond</keyword>
<keyword evidence="8" id="KW-0735">Signal-anchor</keyword>
<evidence type="ECO:0000256" key="10">
    <source>
        <dbReference type="ARBA" id="ARBA00023136"/>
    </source>
</evidence>
<dbReference type="Proteomes" id="UP001434883">
    <property type="component" value="Unassembled WGS sequence"/>
</dbReference>
<comment type="caution">
    <text evidence="18">The sequence shown here is derived from an EMBL/GenBank/DDBJ whole genome shotgun (WGS) entry which is preliminary data.</text>
</comment>
<dbReference type="InterPro" id="IPR006053">
    <property type="entry name" value="TNF"/>
</dbReference>
<name>A0ABV0Q7P9_9TELE</name>
<dbReference type="InterPro" id="IPR002960">
    <property type="entry name" value="TNF_beta"/>
</dbReference>
<reference evidence="18 19" key="1">
    <citation type="submission" date="2021-06" db="EMBL/GenBank/DDBJ databases">
        <authorList>
            <person name="Palmer J.M."/>
        </authorList>
    </citation>
    <scope>NUCLEOTIDE SEQUENCE [LARGE SCALE GENOMIC DNA]</scope>
    <source>
        <strain evidence="18 19">XC_2019</strain>
        <tissue evidence="18">Muscle</tissue>
    </source>
</reference>
<feature type="domain" description="THD" evidence="17">
    <location>
        <begin position="1"/>
        <end position="140"/>
    </location>
</feature>
<evidence type="ECO:0000256" key="1">
    <source>
        <dbReference type="ARBA" id="ARBA00004606"/>
    </source>
</evidence>
<evidence type="ECO:0000256" key="5">
    <source>
        <dbReference type="ARBA" id="ARBA00022514"/>
    </source>
</evidence>
<evidence type="ECO:0000256" key="14">
    <source>
        <dbReference type="ARBA" id="ARBA00033263"/>
    </source>
</evidence>